<dbReference type="Pfam" id="PF02224">
    <property type="entry name" value="Cytidylate_kin"/>
    <property type="match status" value="1"/>
</dbReference>
<dbReference type="GO" id="GO:0036431">
    <property type="term" value="F:dCMP kinase activity"/>
    <property type="evidence" value="ECO:0007669"/>
    <property type="project" value="InterPro"/>
</dbReference>
<comment type="catalytic activity">
    <reaction evidence="8">
        <text>CMP + ATP = CDP + ADP</text>
        <dbReference type="Rhea" id="RHEA:11600"/>
        <dbReference type="ChEBI" id="CHEBI:30616"/>
        <dbReference type="ChEBI" id="CHEBI:58069"/>
        <dbReference type="ChEBI" id="CHEBI:60377"/>
        <dbReference type="ChEBI" id="CHEBI:456216"/>
        <dbReference type="EC" id="2.7.4.25"/>
    </reaction>
</comment>
<evidence type="ECO:0000256" key="6">
    <source>
        <dbReference type="ARBA" id="ARBA00022840"/>
    </source>
</evidence>
<organism evidence="10 11">
    <name type="scientific">Geodia barretti</name>
    <name type="common">Barrett's horny sponge</name>
    <dbReference type="NCBI Taxonomy" id="519541"/>
    <lineage>
        <taxon>Eukaryota</taxon>
        <taxon>Metazoa</taxon>
        <taxon>Porifera</taxon>
        <taxon>Demospongiae</taxon>
        <taxon>Heteroscleromorpha</taxon>
        <taxon>Tetractinellida</taxon>
        <taxon>Astrophorina</taxon>
        <taxon>Geodiidae</taxon>
        <taxon>Geodia</taxon>
    </lineage>
</organism>
<dbReference type="NCBIfam" id="TIGR00017">
    <property type="entry name" value="cmk"/>
    <property type="match status" value="1"/>
</dbReference>
<dbReference type="HAMAP" id="MF_00238">
    <property type="entry name" value="Cytidyl_kinase_type1"/>
    <property type="match status" value="1"/>
</dbReference>
<evidence type="ECO:0000313" key="11">
    <source>
        <dbReference type="Proteomes" id="UP001174909"/>
    </source>
</evidence>
<name>A0AA35SS80_GEOBA</name>
<comment type="similarity">
    <text evidence="1">Belongs to the cytidylate kinase family. Type 1 subfamily.</text>
</comment>
<dbReference type="InterPro" id="IPR027417">
    <property type="entry name" value="P-loop_NTPase"/>
</dbReference>
<dbReference type="EMBL" id="CASHTH010002708">
    <property type="protein sequence ID" value="CAI8033991.1"/>
    <property type="molecule type" value="Genomic_DNA"/>
</dbReference>
<proteinExistence type="inferred from homology"/>
<dbReference type="Proteomes" id="UP001174909">
    <property type="component" value="Unassembled WGS sequence"/>
</dbReference>
<evidence type="ECO:0000256" key="8">
    <source>
        <dbReference type="ARBA" id="ARBA00048478"/>
    </source>
</evidence>
<dbReference type="Gene3D" id="3.40.50.300">
    <property type="entry name" value="P-loop containing nucleotide triphosphate hydrolases"/>
    <property type="match status" value="1"/>
</dbReference>
<dbReference type="CDD" id="cd02020">
    <property type="entry name" value="CMPK"/>
    <property type="match status" value="1"/>
</dbReference>
<feature type="domain" description="Cytidylate kinase" evidence="9">
    <location>
        <begin position="12"/>
        <end position="224"/>
    </location>
</feature>
<dbReference type="EC" id="2.7.4.25" evidence="2"/>
<evidence type="ECO:0000256" key="4">
    <source>
        <dbReference type="ARBA" id="ARBA00022741"/>
    </source>
</evidence>
<comment type="caution">
    <text evidence="10">The sequence shown here is derived from an EMBL/GenBank/DDBJ whole genome shotgun (WGS) entry which is preliminary data.</text>
</comment>
<dbReference type="GO" id="GO:0006139">
    <property type="term" value="P:nucleobase-containing compound metabolic process"/>
    <property type="evidence" value="ECO:0007669"/>
    <property type="project" value="InterPro"/>
</dbReference>
<keyword evidence="3" id="KW-0808">Transferase</keyword>
<dbReference type="SUPFAM" id="SSF52540">
    <property type="entry name" value="P-loop containing nucleoside triphosphate hydrolases"/>
    <property type="match status" value="1"/>
</dbReference>
<protein>
    <recommendedName>
        <fullName evidence="2">(d)CMP kinase</fullName>
        <ecNumber evidence="2">2.7.4.25</ecNumber>
    </recommendedName>
</protein>
<keyword evidence="4" id="KW-0547">Nucleotide-binding</keyword>
<dbReference type="InterPro" id="IPR003136">
    <property type="entry name" value="Cytidylate_kin"/>
</dbReference>
<evidence type="ECO:0000256" key="5">
    <source>
        <dbReference type="ARBA" id="ARBA00022777"/>
    </source>
</evidence>
<accession>A0AA35SS80</accession>
<dbReference type="GO" id="GO:0005524">
    <property type="term" value="F:ATP binding"/>
    <property type="evidence" value="ECO:0007669"/>
    <property type="project" value="UniProtKB-KW"/>
</dbReference>
<keyword evidence="5 10" id="KW-0418">Kinase</keyword>
<evidence type="ECO:0000256" key="3">
    <source>
        <dbReference type="ARBA" id="ARBA00022679"/>
    </source>
</evidence>
<keyword evidence="6" id="KW-0067">ATP-binding</keyword>
<evidence type="ECO:0000313" key="10">
    <source>
        <dbReference type="EMBL" id="CAI8033991.1"/>
    </source>
</evidence>
<evidence type="ECO:0000256" key="1">
    <source>
        <dbReference type="ARBA" id="ARBA00009427"/>
    </source>
</evidence>
<reference evidence="10" key="1">
    <citation type="submission" date="2023-03" db="EMBL/GenBank/DDBJ databases">
        <authorList>
            <person name="Steffen K."/>
            <person name="Cardenas P."/>
        </authorList>
    </citation>
    <scope>NUCLEOTIDE SEQUENCE</scope>
</reference>
<gene>
    <name evidence="10" type="ORF">GBAR_LOCUS19161</name>
</gene>
<keyword evidence="11" id="KW-1185">Reference proteome</keyword>
<sequence>MKADYECTLTLAIDGPAASGKSVVGREVARRLGIRFLDTGAMYRAITLASIQQGVAADDACKLSSLAACADMRLVTHSNGDRLLLNGDDITPRLRLAEVDASVSAVSAVSGVRTALVAQQRAIASDGSIVMCGRDIGTVVLPDASVKVFLTASAEVRAARRAAEMQQRQETFDTRQVLAALQRRDKIDRERDDSPLRPAADALVICSDHLTIEEVVCQILAEVSQC</sequence>
<dbReference type="InterPro" id="IPR011994">
    <property type="entry name" value="Cytidylate_kinase_dom"/>
</dbReference>
<dbReference type="AlphaFoldDB" id="A0AA35SS80"/>
<evidence type="ECO:0000256" key="7">
    <source>
        <dbReference type="ARBA" id="ARBA00047615"/>
    </source>
</evidence>
<evidence type="ECO:0000256" key="2">
    <source>
        <dbReference type="ARBA" id="ARBA00012906"/>
    </source>
</evidence>
<evidence type="ECO:0000259" key="9">
    <source>
        <dbReference type="Pfam" id="PF02224"/>
    </source>
</evidence>
<comment type="catalytic activity">
    <reaction evidence="7">
        <text>dCMP + ATP = dCDP + ADP</text>
        <dbReference type="Rhea" id="RHEA:25094"/>
        <dbReference type="ChEBI" id="CHEBI:30616"/>
        <dbReference type="ChEBI" id="CHEBI:57566"/>
        <dbReference type="ChEBI" id="CHEBI:58593"/>
        <dbReference type="ChEBI" id="CHEBI:456216"/>
        <dbReference type="EC" id="2.7.4.25"/>
    </reaction>
</comment>